<comment type="subunit">
    <text evidence="8">Homodimer.</text>
</comment>
<evidence type="ECO:0000256" key="1">
    <source>
        <dbReference type="ARBA" id="ARBA00022485"/>
    </source>
</evidence>
<feature type="binding site" evidence="8">
    <location>
        <begin position="136"/>
        <end position="138"/>
    </location>
    <ligand>
        <name>S-adenosyl-L-methionine</name>
        <dbReference type="ChEBI" id="CHEBI:59789"/>
    </ligand>
</feature>
<dbReference type="InterPro" id="IPR027609">
    <property type="entry name" value="rSAM_QueE_proteobac"/>
</dbReference>
<feature type="binding site" evidence="8">
    <location>
        <position position="94"/>
    </location>
    <ligand>
        <name>S-adenosyl-L-methionine</name>
        <dbReference type="ChEBI" id="CHEBI:59789"/>
    </ligand>
</feature>
<comment type="catalytic activity">
    <reaction evidence="8">
        <text>6-carboxy-5,6,7,8-tetrahydropterin + H(+) = 7-carboxy-7-carbaguanine + NH4(+)</text>
        <dbReference type="Rhea" id="RHEA:27974"/>
        <dbReference type="ChEBI" id="CHEBI:15378"/>
        <dbReference type="ChEBI" id="CHEBI:28938"/>
        <dbReference type="ChEBI" id="CHEBI:61032"/>
        <dbReference type="ChEBI" id="CHEBI:61036"/>
        <dbReference type="EC" id="4.3.99.3"/>
    </reaction>
</comment>
<dbReference type="InterPro" id="IPR024924">
    <property type="entry name" value="7-CO-7-deazaguanine_synth-like"/>
</dbReference>
<protein>
    <recommendedName>
        <fullName evidence="8">7-carboxy-7-deazaguanine synthase</fullName>
        <shortName evidence="8">CDG synthase</shortName>
        <ecNumber evidence="8">4.3.99.3</ecNumber>
    </recommendedName>
    <alternativeName>
        <fullName evidence="8">Queuosine biosynthesis protein QueE</fullName>
    </alternativeName>
</protein>
<sequence length="220" mass="24427">MRYPVNEIFETLQGEGRFTGLPAIFVRLQGCPVGCSWCDTKHTWEQQPQDERPLGDILVKTAASSCWAWATPEAMLATFAERGFNAKLVVITGGEPCMFDLVPLCEALHGAGYSTQIETSGTFEIKVPKETVITLSPKVGMKGGYAILDSALERADDIKHPVARERDIEELDALLARCGEKPVYLQPVSQGKRATELCIKTCIERNWRLSVQLHKYLGIE</sequence>
<dbReference type="SFLD" id="SFLDS00029">
    <property type="entry name" value="Radical_SAM"/>
    <property type="match status" value="1"/>
</dbReference>
<dbReference type="eggNOG" id="COG0602">
    <property type="taxonomic scope" value="Bacteria"/>
</dbReference>
<dbReference type="Gene3D" id="3.20.20.70">
    <property type="entry name" value="Aldolase class I"/>
    <property type="match status" value="1"/>
</dbReference>
<dbReference type="HAMAP" id="MF_00917">
    <property type="entry name" value="QueE"/>
    <property type="match status" value="1"/>
</dbReference>
<keyword evidence="1 8" id="KW-0004">4Fe-4S</keyword>
<feature type="binding site" evidence="8">
    <location>
        <position position="31"/>
    </location>
    <ligand>
        <name>[4Fe-4S] cluster</name>
        <dbReference type="ChEBI" id="CHEBI:49883"/>
        <note>4Fe-4S-S-AdoMet</note>
    </ligand>
</feature>
<reference evidence="10 11" key="1">
    <citation type="journal article" date="2012" name="J. Bacteriol.">
        <title>Genome Sequence of Gallaecimonas xiamenensis Type Strain 3-C-1.</title>
        <authorList>
            <person name="Lai Q."/>
            <person name="Wang L."/>
            <person name="Wang W."/>
            <person name="Shao Z."/>
        </authorList>
    </citation>
    <scope>NUCLEOTIDE SEQUENCE [LARGE SCALE GENOMIC DNA]</scope>
    <source>
        <strain evidence="10 11">3-C-1</strain>
    </source>
</reference>
<organism evidence="10 11">
    <name type="scientific">Gallaecimonas xiamenensis 3-C-1</name>
    <dbReference type="NCBI Taxonomy" id="745411"/>
    <lineage>
        <taxon>Bacteria</taxon>
        <taxon>Pseudomonadati</taxon>
        <taxon>Pseudomonadota</taxon>
        <taxon>Gammaproteobacteria</taxon>
        <taxon>Enterobacterales</taxon>
        <taxon>Gallaecimonadaceae</taxon>
        <taxon>Gallaecimonas</taxon>
    </lineage>
</organism>
<dbReference type="Proteomes" id="UP000006755">
    <property type="component" value="Unassembled WGS sequence"/>
</dbReference>
<evidence type="ECO:0000256" key="5">
    <source>
        <dbReference type="ARBA" id="ARBA00023004"/>
    </source>
</evidence>
<evidence type="ECO:0000256" key="4">
    <source>
        <dbReference type="ARBA" id="ARBA00022842"/>
    </source>
</evidence>
<comment type="cofactor">
    <cofactor evidence="8">
        <name>S-adenosyl-L-methionine</name>
        <dbReference type="ChEBI" id="CHEBI:59789"/>
    </cofactor>
    <text evidence="8">Binds 1 S-adenosyl-L-methionine per subunit.</text>
</comment>
<dbReference type="InterPro" id="IPR058240">
    <property type="entry name" value="rSAM_sf"/>
</dbReference>
<dbReference type="OrthoDB" id="9792276at2"/>
<dbReference type="GO" id="GO:0016840">
    <property type="term" value="F:carbon-nitrogen lyase activity"/>
    <property type="evidence" value="ECO:0007669"/>
    <property type="project" value="UniProtKB-UniRule"/>
</dbReference>
<dbReference type="PATRIC" id="fig|745411.4.peg.3265"/>
<keyword evidence="8" id="KW-0671">Queuosine biosynthesis</keyword>
<dbReference type="InterPro" id="IPR007197">
    <property type="entry name" value="rSAM"/>
</dbReference>
<comment type="pathway">
    <text evidence="8">Purine metabolism; 7-cyano-7-deazaguanine biosynthesis.</text>
</comment>
<dbReference type="GO" id="GO:0008616">
    <property type="term" value="P:tRNA queuosine(34) biosynthetic process"/>
    <property type="evidence" value="ECO:0007669"/>
    <property type="project" value="UniProtKB-UniRule"/>
</dbReference>
<dbReference type="STRING" id="745411.B3C1_16571"/>
<dbReference type="RefSeq" id="WP_008486243.1">
    <property type="nucleotide sequence ID" value="NZ_AMRI01000029.1"/>
</dbReference>
<keyword evidence="3 8" id="KW-0479">Metal-binding</keyword>
<comment type="caution">
    <text evidence="10">The sequence shown here is derived from an EMBL/GenBank/DDBJ whole genome shotgun (WGS) entry which is preliminary data.</text>
</comment>
<feature type="binding site" evidence="8">
    <location>
        <position position="38"/>
    </location>
    <ligand>
        <name>[4Fe-4S] cluster</name>
        <dbReference type="ChEBI" id="CHEBI:49883"/>
        <note>4Fe-4S-S-AdoMet</note>
    </ligand>
</feature>
<feature type="binding site" evidence="8">
    <location>
        <begin position="37"/>
        <end position="39"/>
    </location>
    <ligand>
        <name>S-adenosyl-L-methionine</name>
        <dbReference type="ChEBI" id="CHEBI:59789"/>
    </ligand>
</feature>
<feature type="binding site" evidence="8">
    <location>
        <begin position="12"/>
        <end position="14"/>
    </location>
    <ligand>
        <name>substrate</name>
    </ligand>
</feature>
<keyword evidence="2 8" id="KW-0949">S-adenosyl-L-methionine</keyword>
<accession>K2IFC3</accession>
<comment type="function">
    <text evidence="8">Catalyzes the complex heterocyclic radical-mediated conversion of 6-carboxy-5,6,7,8-tetrahydropterin (CPH4) to 7-carboxy-7-deazaguanine (CDG), a step common to the biosynthetic pathways of all 7-deazapurine-containing compounds.</text>
</comment>
<dbReference type="GO" id="GO:0000287">
    <property type="term" value="F:magnesium ion binding"/>
    <property type="evidence" value="ECO:0007669"/>
    <property type="project" value="UniProtKB-UniRule"/>
</dbReference>
<dbReference type="PROSITE" id="PS51918">
    <property type="entry name" value="RADICAL_SAM"/>
    <property type="match status" value="1"/>
</dbReference>
<comment type="similarity">
    <text evidence="8">Belongs to the radical SAM superfamily. 7-carboxy-7-deazaguanine synthase family.</text>
</comment>
<evidence type="ECO:0000256" key="7">
    <source>
        <dbReference type="ARBA" id="ARBA00023239"/>
    </source>
</evidence>
<dbReference type="EC" id="4.3.99.3" evidence="8"/>
<feature type="binding site" evidence="8">
    <location>
        <position position="40"/>
    </location>
    <ligand>
        <name>Mg(2+)</name>
        <dbReference type="ChEBI" id="CHEBI:18420"/>
    </ligand>
</feature>
<feature type="binding site" evidence="8">
    <location>
        <position position="35"/>
    </location>
    <ligand>
        <name>[4Fe-4S] cluster</name>
        <dbReference type="ChEBI" id="CHEBI:49883"/>
        <note>4Fe-4S-S-AdoMet</note>
    </ligand>
</feature>
<dbReference type="InterPro" id="IPR013785">
    <property type="entry name" value="Aldolase_TIM"/>
</dbReference>
<dbReference type="SUPFAM" id="SSF102114">
    <property type="entry name" value="Radical SAM enzymes"/>
    <property type="match status" value="1"/>
</dbReference>
<dbReference type="PANTHER" id="PTHR42836:SF1">
    <property type="entry name" value="7-CARBOXY-7-DEAZAGUANINE SYNTHASE"/>
    <property type="match status" value="1"/>
</dbReference>
<comment type="cofactor">
    <cofactor evidence="8">
        <name>[4Fe-4S] cluster</name>
        <dbReference type="ChEBI" id="CHEBI:49883"/>
    </cofactor>
    <text evidence="8">Binds 1 [4Fe-4S] cluster. The cluster is coordinated with 3 cysteines and an exchangeable S-adenosyl-L-methionine.</text>
</comment>
<dbReference type="GO" id="GO:1904047">
    <property type="term" value="F:S-adenosyl-L-methionine binding"/>
    <property type="evidence" value="ECO:0007669"/>
    <property type="project" value="UniProtKB-UniRule"/>
</dbReference>
<keyword evidence="11" id="KW-1185">Reference proteome</keyword>
<evidence type="ECO:0000256" key="8">
    <source>
        <dbReference type="HAMAP-Rule" id="MF_00917"/>
    </source>
</evidence>
<dbReference type="GO" id="GO:0051539">
    <property type="term" value="F:4 iron, 4 sulfur cluster binding"/>
    <property type="evidence" value="ECO:0007669"/>
    <property type="project" value="UniProtKB-UniRule"/>
</dbReference>
<proteinExistence type="inferred from homology"/>
<comment type="cofactor">
    <cofactor evidence="8">
        <name>Mg(2+)</name>
        <dbReference type="ChEBI" id="CHEBI:18420"/>
    </cofactor>
</comment>
<feature type="binding site" evidence="8">
    <location>
        <position position="27"/>
    </location>
    <ligand>
        <name>substrate</name>
    </ligand>
</feature>
<dbReference type="PIRSF" id="PIRSF000370">
    <property type="entry name" value="QueE"/>
    <property type="match status" value="1"/>
</dbReference>
<keyword evidence="4 8" id="KW-0460">Magnesium</keyword>
<feature type="binding site" evidence="8">
    <location>
        <position position="92"/>
    </location>
    <ligand>
        <name>substrate</name>
    </ligand>
</feature>
<evidence type="ECO:0000259" key="9">
    <source>
        <dbReference type="PROSITE" id="PS51918"/>
    </source>
</evidence>
<dbReference type="AlphaFoldDB" id="K2IFC3"/>
<evidence type="ECO:0000256" key="6">
    <source>
        <dbReference type="ARBA" id="ARBA00023014"/>
    </source>
</evidence>
<keyword evidence="6 8" id="KW-0411">Iron-sulfur</keyword>
<keyword evidence="7 8" id="KW-0456">Lyase</keyword>
<evidence type="ECO:0000256" key="2">
    <source>
        <dbReference type="ARBA" id="ARBA00022691"/>
    </source>
</evidence>
<evidence type="ECO:0000313" key="11">
    <source>
        <dbReference type="Proteomes" id="UP000006755"/>
    </source>
</evidence>
<evidence type="ECO:0000313" key="10">
    <source>
        <dbReference type="EMBL" id="EKE68661.1"/>
    </source>
</evidence>
<gene>
    <name evidence="8" type="primary">queE</name>
    <name evidence="10" type="ORF">B3C1_16571</name>
</gene>
<dbReference type="UniPathway" id="UPA00391"/>
<feature type="domain" description="Radical SAM core" evidence="9">
    <location>
        <begin position="18"/>
        <end position="220"/>
    </location>
</feature>
<dbReference type="PANTHER" id="PTHR42836">
    <property type="entry name" value="7-CARBOXY-7-DEAZAGUANINE SYNTHASE"/>
    <property type="match status" value="1"/>
</dbReference>
<name>K2IFC3_9GAMM</name>
<comment type="caution">
    <text evidence="8">Lacks conserved residue(s) required for the propagation of feature annotation.</text>
</comment>
<dbReference type="EMBL" id="AMRI01000029">
    <property type="protein sequence ID" value="EKE68661.1"/>
    <property type="molecule type" value="Genomic_DNA"/>
</dbReference>
<keyword evidence="5 8" id="KW-0408">Iron</keyword>
<evidence type="ECO:0000256" key="3">
    <source>
        <dbReference type="ARBA" id="ARBA00022723"/>
    </source>
</evidence>
<dbReference type="NCBIfam" id="TIGR04322">
    <property type="entry name" value="rSAM_QueE_Ecoli"/>
    <property type="match status" value="1"/>
</dbReference>